<evidence type="ECO:0000259" key="1">
    <source>
        <dbReference type="Pfam" id="PF18701"/>
    </source>
</evidence>
<dbReference type="AlphaFoldDB" id="A0A0L7QRS4"/>
<name>A0A0L7QRS4_9HYME</name>
<sequence>WERGVRSVKTHLKKVVGEQRLTYEELCTILTQGEACLNSRPLHPISTDPNDLNPLTPGHFLIGDALMALPQPDLTNVTETRLNRYQLVQKTIQHFWKRWQREYLHGLQQRHK</sequence>
<reference evidence="2 3" key="1">
    <citation type="submission" date="2015-07" db="EMBL/GenBank/DDBJ databases">
        <title>The genome of Habropoda laboriosa.</title>
        <authorList>
            <person name="Pan H."/>
            <person name="Kapheim K."/>
        </authorList>
    </citation>
    <scope>NUCLEOTIDE SEQUENCE [LARGE SCALE GENOMIC DNA]</scope>
    <source>
        <strain evidence="2">0110345459</strain>
    </source>
</reference>
<accession>A0A0L7QRS4</accession>
<dbReference type="STRING" id="597456.A0A0L7QRS4"/>
<protein>
    <recommendedName>
        <fullName evidence="1">DUF5641 domain-containing protein</fullName>
    </recommendedName>
</protein>
<evidence type="ECO:0000313" key="3">
    <source>
        <dbReference type="Proteomes" id="UP000053825"/>
    </source>
</evidence>
<feature type="non-terminal residue" evidence="2">
    <location>
        <position position="1"/>
    </location>
</feature>
<dbReference type="Proteomes" id="UP000053825">
    <property type="component" value="Unassembled WGS sequence"/>
</dbReference>
<dbReference type="OrthoDB" id="6615390at2759"/>
<dbReference type="Pfam" id="PF18701">
    <property type="entry name" value="DUF5641"/>
    <property type="match status" value="1"/>
</dbReference>
<proteinExistence type="predicted"/>
<keyword evidence="3" id="KW-1185">Reference proteome</keyword>
<feature type="domain" description="DUF5641" evidence="1">
    <location>
        <begin position="83"/>
        <end position="112"/>
    </location>
</feature>
<dbReference type="PANTHER" id="PTHR47331">
    <property type="entry name" value="PHD-TYPE DOMAIN-CONTAINING PROTEIN"/>
    <property type="match status" value="1"/>
</dbReference>
<organism evidence="2 3">
    <name type="scientific">Habropoda laboriosa</name>
    <dbReference type="NCBI Taxonomy" id="597456"/>
    <lineage>
        <taxon>Eukaryota</taxon>
        <taxon>Metazoa</taxon>
        <taxon>Ecdysozoa</taxon>
        <taxon>Arthropoda</taxon>
        <taxon>Hexapoda</taxon>
        <taxon>Insecta</taxon>
        <taxon>Pterygota</taxon>
        <taxon>Neoptera</taxon>
        <taxon>Endopterygota</taxon>
        <taxon>Hymenoptera</taxon>
        <taxon>Apocrita</taxon>
        <taxon>Aculeata</taxon>
        <taxon>Apoidea</taxon>
        <taxon>Anthophila</taxon>
        <taxon>Apidae</taxon>
        <taxon>Habropoda</taxon>
    </lineage>
</organism>
<dbReference type="InterPro" id="IPR040676">
    <property type="entry name" value="DUF5641"/>
</dbReference>
<dbReference type="PANTHER" id="PTHR47331:SF1">
    <property type="entry name" value="GAG-LIKE PROTEIN"/>
    <property type="match status" value="1"/>
</dbReference>
<dbReference type="EMBL" id="KQ414777">
    <property type="protein sequence ID" value="KOC61249.1"/>
    <property type="molecule type" value="Genomic_DNA"/>
</dbReference>
<gene>
    <name evidence="2" type="ORF">WH47_06640</name>
</gene>
<evidence type="ECO:0000313" key="2">
    <source>
        <dbReference type="EMBL" id="KOC61249.1"/>
    </source>
</evidence>